<accession>A0A1I8BYN3</accession>
<dbReference type="WBParaSite" id="MhA1_Contig764.frz3.gene5">
    <property type="protein sequence ID" value="MhA1_Contig764.frz3.gene5"/>
    <property type="gene ID" value="MhA1_Contig764.frz3.gene5"/>
</dbReference>
<dbReference type="AlphaFoldDB" id="A0A1I8BYN3"/>
<keyword evidence="1" id="KW-1185">Reference proteome</keyword>
<dbReference type="Gene3D" id="1.20.120.330">
    <property type="entry name" value="Nucleotidyltransferases domain 2"/>
    <property type="match status" value="2"/>
</dbReference>
<protein>
    <submittedName>
        <fullName evidence="2">SAP domain-containing protein</fullName>
    </submittedName>
</protein>
<proteinExistence type="predicted"/>
<dbReference type="Proteomes" id="UP000095281">
    <property type="component" value="Unplaced"/>
</dbReference>
<evidence type="ECO:0000313" key="2">
    <source>
        <dbReference type="WBParaSite" id="MhA1_Contig764.frz3.gene5"/>
    </source>
</evidence>
<sequence length="467" mass="53337">MDDKEQQSSSRVIDLSGIKRQDRGLKRTSSDAVVTHKRPRILAPGDYIPYTATTFLTDADYYYNNNNLIQSSSKLWFAASYAVKLLFLRLKFWITSHKSLKLLCKYAIEKSSVYDKLGMDGDEARKKANEQFEEAEMFHKFSYGSKLAKGTFEDNKDDVFKFVNNFLEIKPEDVKPNLINFLRGSINFDNKSGDVKIGGTTYNYDHECCNVIDLSKVVCEDKKKKLKRSFSDDIVTVNKHPRIDGDRRPGTPSTFLEDANFYYNKNNLIQASTKLWLSAASAVEILFLKLNVLISSHNALKLLCEYAIDKSPVYDQLGVNWARLLAKDQFEAAEMFSRFTYGGNITKKTYIANKDDVAEFVTNFLKIKPEDVKNKLFGFLNDSKRINFEMKDGVVEKCGEKYHYKIECCRKLPVTGSKSELVNRLFDSLMVEENLLEEGPGGESIDLSGVNMDEVLGLDDEKDTHRL</sequence>
<name>A0A1I8BYN3_MELHA</name>
<reference evidence="2" key="1">
    <citation type="submission" date="2016-11" db="UniProtKB">
        <authorList>
            <consortium name="WormBaseParasite"/>
        </authorList>
    </citation>
    <scope>IDENTIFICATION</scope>
</reference>
<evidence type="ECO:0000313" key="1">
    <source>
        <dbReference type="Proteomes" id="UP000095281"/>
    </source>
</evidence>
<organism evidence="1 2">
    <name type="scientific">Meloidogyne hapla</name>
    <name type="common">Root-knot nematode worm</name>
    <dbReference type="NCBI Taxonomy" id="6305"/>
    <lineage>
        <taxon>Eukaryota</taxon>
        <taxon>Metazoa</taxon>
        <taxon>Ecdysozoa</taxon>
        <taxon>Nematoda</taxon>
        <taxon>Chromadorea</taxon>
        <taxon>Rhabditida</taxon>
        <taxon>Tylenchina</taxon>
        <taxon>Tylenchomorpha</taxon>
        <taxon>Tylenchoidea</taxon>
        <taxon>Meloidogynidae</taxon>
        <taxon>Meloidogyninae</taxon>
        <taxon>Meloidogyne</taxon>
    </lineage>
</organism>